<dbReference type="Proteomes" id="UP000679352">
    <property type="component" value="Plasmid p1"/>
</dbReference>
<evidence type="ECO:0000256" key="1">
    <source>
        <dbReference type="SAM" id="Phobius"/>
    </source>
</evidence>
<evidence type="ECO:0000313" key="3">
    <source>
        <dbReference type="Proteomes" id="UP000679352"/>
    </source>
</evidence>
<keyword evidence="1" id="KW-0812">Transmembrane</keyword>
<name>A0A975P9E3_9RHOB</name>
<keyword evidence="2" id="KW-0614">Plasmid</keyword>
<feature type="transmembrane region" description="Helical" evidence="1">
    <location>
        <begin position="6"/>
        <end position="25"/>
    </location>
</feature>
<dbReference type="InterPro" id="IPR006750">
    <property type="entry name" value="YdcZ"/>
</dbReference>
<gene>
    <name evidence="2" type="ORF">KM031_18315</name>
</gene>
<dbReference type="EMBL" id="CP076362">
    <property type="protein sequence ID" value="QWK92245.1"/>
    <property type="molecule type" value="Genomic_DNA"/>
</dbReference>
<dbReference type="AlphaFoldDB" id="A0A975P9E3"/>
<geneLocation type="plasmid" evidence="2 3">
    <name>p1</name>
</geneLocation>
<dbReference type="PANTHER" id="PTHR34821:SF2">
    <property type="entry name" value="INNER MEMBRANE PROTEIN YDCZ"/>
    <property type="match status" value="1"/>
</dbReference>
<feature type="transmembrane region" description="Helical" evidence="1">
    <location>
        <begin position="132"/>
        <end position="149"/>
    </location>
</feature>
<accession>A0A975P9E3</accession>
<dbReference type="Pfam" id="PF04657">
    <property type="entry name" value="DMT_YdcZ"/>
    <property type="match status" value="1"/>
</dbReference>
<feature type="transmembrane region" description="Helical" evidence="1">
    <location>
        <begin position="101"/>
        <end position="126"/>
    </location>
</feature>
<sequence>MSWQSFVWIGLPLLAGALIPIQTGANRMVAVRLENPLVAAGASMAIASVVLIVIGFSSLRQGAFAAALHALPIWAWAGGLLGAFFVTGAIVIAPRIGATSYLLLVFVGQMVMAVLTDRFGLFGFAARPVNPVQILGVLGTILAATLALGSSRS</sequence>
<dbReference type="GO" id="GO:0005886">
    <property type="term" value="C:plasma membrane"/>
    <property type="evidence" value="ECO:0007669"/>
    <property type="project" value="TreeGrafter"/>
</dbReference>
<dbReference type="PANTHER" id="PTHR34821">
    <property type="entry name" value="INNER MEMBRANE PROTEIN YDCZ"/>
    <property type="match status" value="1"/>
</dbReference>
<evidence type="ECO:0000313" key="2">
    <source>
        <dbReference type="EMBL" id="QWK92245.1"/>
    </source>
</evidence>
<dbReference type="KEGG" id="gfu:KM031_18315"/>
<keyword evidence="3" id="KW-1185">Reference proteome</keyword>
<dbReference type="RefSeq" id="WP_215505075.1">
    <property type="nucleotide sequence ID" value="NZ_CP076362.1"/>
</dbReference>
<keyword evidence="1" id="KW-1133">Transmembrane helix</keyword>
<reference evidence="2" key="1">
    <citation type="submission" date="2021-06" db="EMBL/GenBank/DDBJ databases">
        <authorList>
            <person name="Lee C.-S."/>
            <person name="Jin L."/>
        </authorList>
    </citation>
    <scope>NUCLEOTIDE SEQUENCE</scope>
    <source>
        <strain evidence="2">Con5</strain>
        <plasmid evidence="2">p1</plasmid>
    </source>
</reference>
<feature type="transmembrane region" description="Helical" evidence="1">
    <location>
        <begin position="37"/>
        <end position="59"/>
    </location>
</feature>
<keyword evidence="1" id="KW-0472">Membrane</keyword>
<protein>
    <submittedName>
        <fullName evidence="2">DMT family transporter</fullName>
    </submittedName>
</protein>
<feature type="transmembrane region" description="Helical" evidence="1">
    <location>
        <begin position="71"/>
        <end position="94"/>
    </location>
</feature>
<organism evidence="2 3">
    <name type="scientific">Gemmobacter fulvus</name>
    <dbReference type="NCBI Taxonomy" id="2840474"/>
    <lineage>
        <taxon>Bacteria</taxon>
        <taxon>Pseudomonadati</taxon>
        <taxon>Pseudomonadota</taxon>
        <taxon>Alphaproteobacteria</taxon>
        <taxon>Rhodobacterales</taxon>
        <taxon>Paracoccaceae</taxon>
        <taxon>Gemmobacter</taxon>
    </lineage>
</organism>
<proteinExistence type="predicted"/>